<dbReference type="Pfam" id="PF02230">
    <property type="entry name" value="Abhydrolase_2"/>
    <property type="match status" value="1"/>
</dbReference>
<dbReference type="GO" id="GO:0016787">
    <property type="term" value="F:hydrolase activity"/>
    <property type="evidence" value="ECO:0007669"/>
    <property type="project" value="UniProtKB-KW"/>
</dbReference>
<evidence type="ECO:0000313" key="4">
    <source>
        <dbReference type="EMBL" id="KAB7790285.1"/>
    </source>
</evidence>
<dbReference type="PANTHER" id="PTHR10655:SF17">
    <property type="entry name" value="LYSOPHOSPHOLIPASE-LIKE PROTEIN 1"/>
    <property type="match status" value="1"/>
</dbReference>
<evidence type="ECO:0000259" key="3">
    <source>
        <dbReference type="Pfam" id="PF02230"/>
    </source>
</evidence>
<dbReference type="EMBL" id="WBVT01000016">
    <property type="protein sequence ID" value="KAB7790285.1"/>
    <property type="molecule type" value="Genomic_DNA"/>
</dbReference>
<reference evidence="4 5" key="1">
    <citation type="submission" date="2019-09" db="EMBL/GenBank/DDBJ databases">
        <title>Characterization of the phylogenetic diversity of two novel species belonging to the genus Bifidobacterium: Bifidobacterium cebidarum sp. nov. and Bifidobacterium leontopitheci sp. nov.</title>
        <authorList>
            <person name="Lugli G.A."/>
            <person name="Duranti S."/>
            <person name="Milani C."/>
            <person name="Turroni F."/>
            <person name="Ventura M."/>
        </authorList>
    </citation>
    <scope>NUCLEOTIDE SEQUENCE [LARGE SCALE GENOMIC DNA]</scope>
    <source>
        <strain evidence="4 5">LMG 31471</strain>
    </source>
</reference>
<sequence>MKIEHAATSLPANGGGPVFLLLHGWGSNELDLPGLLDYCAPGADYASLRAPISYGPGYTWFGEWDYEGVPTGVSLDRQAKAAAEAIDTWVAENLQDERPVVVMGFSQGGLLAGEMLRLHPSRYAGAVSFSGFLAHGPLTGDDELQRLQPPMFYGHGSADDVFPDSEVEAMSAFYETHTTLTERIYPGMTHSINMPEMRDVAKFLVDNGFTRPRIW</sequence>
<evidence type="ECO:0000256" key="2">
    <source>
        <dbReference type="ARBA" id="ARBA00022801"/>
    </source>
</evidence>
<evidence type="ECO:0000313" key="5">
    <source>
        <dbReference type="Proteomes" id="UP000441772"/>
    </source>
</evidence>
<dbReference type="Proteomes" id="UP000441772">
    <property type="component" value="Unassembled WGS sequence"/>
</dbReference>
<organism evidence="4 5">
    <name type="scientific">Bifidobacterium leontopitheci</name>
    <dbReference type="NCBI Taxonomy" id="2650774"/>
    <lineage>
        <taxon>Bacteria</taxon>
        <taxon>Bacillati</taxon>
        <taxon>Actinomycetota</taxon>
        <taxon>Actinomycetes</taxon>
        <taxon>Bifidobacteriales</taxon>
        <taxon>Bifidobacteriaceae</taxon>
        <taxon>Bifidobacterium</taxon>
    </lineage>
</organism>
<proteinExistence type="inferred from homology"/>
<protein>
    <submittedName>
        <fullName evidence="4">Phospholipase/carboxylesterase</fullName>
    </submittedName>
</protein>
<keyword evidence="5" id="KW-1185">Reference proteome</keyword>
<evidence type="ECO:0000256" key="1">
    <source>
        <dbReference type="ARBA" id="ARBA00006499"/>
    </source>
</evidence>
<dbReference type="InterPro" id="IPR003140">
    <property type="entry name" value="PLipase/COase/thioEstase"/>
</dbReference>
<feature type="domain" description="Phospholipase/carboxylesterase/thioesterase" evidence="3">
    <location>
        <begin position="73"/>
        <end position="204"/>
    </location>
</feature>
<accession>A0A6I1GFG4</accession>
<dbReference type="InterPro" id="IPR050565">
    <property type="entry name" value="LYPA1-2/EST-like"/>
</dbReference>
<comment type="similarity">
    <text evidence="1">Belongs to the AB hydrolase superfamily. AB hydrolase 2 family.</text>
</comment>
<keyword evidence="2" id="KW-0378">Hydrolase</keyword>
<dbReference type="InterPro" id="IPR029058">
    <property type="entry name" value="AB_hydrolase_fold"/>
</dbReference>
<dbReference type="SUPFAM" id="SSF53474">
    <property type="entry name" value="alpha/beta-Hydrolases"/>
    <property type="match status" value="1"/>
</dbReference>
<dbReference type="RefSeq" id="WP_152234530.1">
    <property type="nucleotide sequence ID" value="NZ_JBHSKZ010000024.1"/>
</dbReference>
<dbReference type="AlphaFoldDB" id="A0A6I1GFG4"/>
<dbReference type="Gene3D" id="3.40.50.1820">
    <property type="entry name" value="alpha/beta hydrolase"/>
    <property type="match status" value="1"/>
</dbReference>
<gene>
    <name evidence="4" type="ORF">F7D09_1181</name>
</gene>
<dbReference type="PANTHER" id="PTHR10655">
    <property type="entry name" value="LYSOPHOSPHOLIPASE-RELATED"/>
    <property type="match status" value="1"/>
</dbReference>
<comment type="caution">
    <text evidence="4">The sequence shown here is derived from an EMBL/GenBank/DDBJ whole genome shotgun (WGS) entry which is preliminary data.</text>
</comment>
<name>A0A6I1GFG4_9BIFI</name>